<keyword evidence="3 5" id="KW-0418">Kinase</keyword>
<keyword evidence="6" id="KW-1185">Reference proteome</keyword>
<dbReference type="RefSeq" id="WP_341698606.1">
    <property type="nucleotide sequence ID" value="NZ_JBBYHR010000013.1"/>
</dbReference>
<comment type="similarity">
    <text evidence="1">Belongs to the polyphosphate kinase 2 (PPK2) family. Class I subfamily.</text>
</comment>
<keyword evidence="2" id="KW-0808">Transferase</keyword>
<dbReference type="SUPFAM" id="SSF52540">
    <property type="entry name" value="P-loop containing nucleoside triphosphate hydrolases"/>
    <property type="match status" value="1"/>
</dbReference>
<dbReference type="Pfam" id="PF03976">
    <property type="entry name" value="PPK2"/>
    <property type="match status" value="1"/>
</dbReference>
<evidence type="ECO:0000259" key="4">
    <source>
        <dbReference type="Pfam" id="PF03976"/>
    </source>
</evidence>
<dbReference type="PANTHER" id="PTHR34383">
    <property type="entry name" value="POLYPHOSPHATE:AMP PHOSPHOTRANSFERASE-RELATED"/>
    <property type="match status" value="1"/>
</dbReference>
<evidence type="ECO:0000313" key="6">
    <source>
        <dbReference type="Proteomes" id="UP001464555"/>
    </source>
</evidence>
<name>A0ABU9I255_9FLAO</name>
<proteinExistence type="inferred from homology"/>
<dbReference type="NCBIfam" id="TIGR03709">
    <property type="entry name" value="PPK2_rel_1"/>
    <property type="match status" value="1"/>
</dbReference>
<reference evidence="5 6" key="1">
    <citation type="submission" date="2024-04" db="EMBL/GenBank/DDBJ databases">
        <title>Flavobacterium sp. DGU11 16S ribosomal RNA gene Genome sequencing and assembly.</title>
        <authorList>
            <person name="Park S."/>
        </authorList>
    </citation>
    <scope>NUCLEOTIDE SEQUENCE [LARGE SCALE GENOMIC DNA]</scope>
    <source>
        <strain evidence="5 6">DGU11</strain>
    </source>
</reference>
<comment type="caution">
    <text evidence="5">The sequence shown here is derived from an EMBL/GenBank/DDBJ whole genome shotgun (WGS) entry which is preliminary data.</text>
</comment>
<dbReference type="InterPro" id="IPR022488">
    <property type="entry name" value="PPK2-related"/>
</dbReference>
<accession>A0ABU9I255</accession>
<dbReference type="Proteomes" id="UP001464555">
    <property type="component" value="Unassembled WGS sequence"/>
</dbReference>
<dbReference type="PIRSF" id="PIRSF028756">
    <property type="entry name" value="PPK2_prd"/>
    <property type="match status" value="1"/>
</dbReference>
<evidence type="ECO:0000313" key="5">
    <source>
        <dbReference type="EMBL" id="MEL1246311.1"/>
    </source>
</evidence>
<evidence type="ECO:0000256" key="2">
    <source>
        <dbReference type="ARBA" id="ARBA00022679"/>
    </source>
</evidence>
<sequence>MKDIDTDDLKVKGKFDIKKAPTVIDHGASEETVHKAMKEASKKLGKLQDKMYANNQYSVLVCLQGMDTSGKDSLIREVFRRFNARGVNVYSFKTPTSTELEHDYLWRHYIALPDKGKFAVFNRSHYENVLITRVHPEFILKENLPGINSVEAIPGDLWDQRYEQINNFEKHISQNGTIVFKFFLHLSKEEQKERLLRRLDKPEHNWKFAPGDLEERKYWDDYQKYYEEAINATSKKHSPWYVIPADDKETARYLVAKTILDALKKYDDIKEPEVNEEVLENISFYKKKLRDEKD</sequence>
<protein>
    <submittedName>
        <fullName evidence="5">PPK2 family polyphosphate kinase</fullName>
    </submittedName>
</protein>
<evidence type="ECO:0000256" key="1">
    <source>
        <dbReference type="ARBA" id="ARBA00009924"/>
    </source>
</evidence>
<dbReference type="Gene3D" id="3.40.50.300">
    <property type="entry name" value="P-loop containing nucleotide triphosphate hydrolases"/>
    <property type="match status" value="1"/>
</dbReference>
<dbReference type="InterPro" id="IPR027417">
    <property type="entry name" value="P-loop_NTPase"/>
</dbReference>
<gene>
    <name evidence="5" type="ORF">AAEO56_18705</name>
</gene>
<organism evidence="5 6">
    <name type="scientific">Flavobacterium arundinis</name>
    <dbReference type="NCBI Taxonomy" id="3139143"/>
    <lineage>
        <taxon>Bacteria</taxon>
        <taxon>Pseudomonadati</taxon>
        <taxon>Bacteroidota</taxon>
        <taxon>Flavobacteriia</taxon>
        <taxon>Flavobacteriales</taxon>
        <taxon>Flavobacteriaceae</taxon>
        <taxon>Flavobacterium</taxon>
    </lineage>
</organism>
<dbReference type="InterPro" id="IPR016898">
    <property type="entry name" value="Polyphosphate_phosphotransfera"/>
</dbReference>
<dbReference type="GO" id="GO:0016301">
    <property type="term" value="F:kinase activity"/>
    <property type="evidence" value="ECO:0007669"/>
    <property type="project" value="UniProtKB-KW"/>
</dbReference>
<evidence type="ECO:0000256" key="3">
    <source>
        <dbReference type="ARBA" id="ARBA00022777"/>
    </source>
</evidence>
<dbReference type="PANTHER" id="PTHR34383:SF3">
    <property type="entry name" value="POLYPHOSPHATE:AMP PHOSPHOTRANSFERASE"/>
    <property type="match status" value="1"/>
</dbReference>
<dbReference type="InterPro" id="IPR022300">
    <property type="entry name" value="PPK2-rel_1"/>
</dbReference>
<dbReference type="EMBL" id="JBBYHR010000013">
    <property type="protein sequence ID" value="MEL1246311.1"/>
    <property type="molecule type" value="Genomic_DNA"/>
</dbReference>
<feature type="domain" description="Polyphosphate kinase-2-related" evidence="4">
    <location>
        <begin position="29"/>
        <end position="267"/>
    </location>
</feature>